<sequence>MIKLINMLLFSLVLSGCSSPPPPVPVEWDKPGQSVNTSLPQWRDNPVIISSLVVKDKWLLSIQARNFNGTPRWTPAVFYAVAHSARIVVAAPSGADFFTAKNWLRRYGAKGVIEYQPVPDCLTCSDTCIYFSH</sequence>
<feature type="chain" id="PRO_5046446198" evidence="1">
    <location>
        <begin position="19"/>
        <end position="133"/>
    </location>
</feature>
<dbReference type="Pfam" id="PF13117">
    <property type="entry name" value="Cag12"/>
    <property type="match status" value="1"/>
</dbReference>
<comment type="caution">
    <text evidence="2">The sequence shown here is derived from an EMBL/GenBank/DDBJ whole genome shotgun (WGS) entry which is preliminary data.</text>
</comment>
<evidence type="ECO:0000313" key="2">
    <source>
        <dbReference type="EMBL" id="TKI07335.1"/>
    </source>
</evidence>
<dbReference type="EMBL" id="SZPQ01000005">
    <property type="protein sequence ID" value="TKI07335.1"/>
    <property type="molecule type" value="Genomic_DNA"/>
</dbReference>
<keyword evidence="3" id="KW-1185">Reference proteome</keyword>
<feature type="signal peptide" evidence="1">
    <location>
        <begin position="1"/>
        <end position="18"/>
    </location>
</feature>
<evidence type="ECO:0000256" key="1">
    <source>
        <dbReference type="SAM" id="SignalP"/>
    </source>
</evidence>
<dbReference type="InterPro" id="IPR025264">
    <property type="entry name" value="Cag12"/>
</dbReference>
<accession>A0ABY2SNH9</accession>
<dbReference type="PROSITE" id="PS51257">
    <property type="entry name" value="PROKAR_LIPOPROTEIN"/>
    <property type="match status" value="1"/>
</dbReference>
<proteinExistence type="predicted"/>
<dbReference type="Proteomes" id="UP000305202">
    <property type="component" value="Unassembled WGS sequence"/>
</dbReference>
<name>A0ABY2SNH9_9HYPH</name>
<dbReference type="RefSeq" id="WP_136989274.1">
    <property type="nucleotide sequence ID" value="NZ_SZPQ01000005.1"/>
</dbReference>
<gene>
    <name evidence="2" type="ORF">FCN80_06695</name>
</gene>
<keyword evidence="1" id="KW-0732">Signal</keyword>
<reference evidence="2 3" key="1">
    <citation type="submission" date="2019-04" db="EMBL/GenBank/DDBJ databases">
        <authorList>
            <person name="Li M."/>
            <person name="Gao C."/>
        </authorList>
    </citation>
    <scope>NUCLEOTIDE SEQUENCE [LARGE SCALE GENOMIC DNA]</scope>
    <source>
        <strain evidence="2 3">BGMRC 2031</strain>
    </source>
</reference>
<organism evidence="2 3">
    <name type="scientific">Martelella alba</name>
    <dbReference type="NCBI Taxonomy" id="2590451"/>
    <lineage>
        <taxon>Bacteria</taxon>
        <taxon>Pseudomonadati</taxon>
        <taxon>Pseudomonadota</taxon>
        <taxon>Alphaproteobacteria</taxon>
        <taxon>Hyphomicrobiales</taxon>
        <taxon>Aurantimonadaceae</taxon>
        <taxon>Martelella</taxon>
    </lineage>
</organism>
<evidence type="ECO:0000313" key="3">
    <source>
        <dbReference type="Proteomes" id="UP000305202"/>
    </source>
</evidence>
<protein>
    <submittedName>
        <fullName evidence="2">Cag pathogenicity island protein Cag12</fullName>
    </submittedName>
</protein>